<accession>A0A8B6DZG6</accession>
<evidence type="ECO:0000313" key="4">
    <source>
        <dbReference type="Proteomes" id="UP000596742"/>
    </source>
</evidence>
<dbReference type="InterPro" id="IPR008979">
    <property type="entry name" value="Galactose-bd-like_sf"/>
</dbReference>
<keyword evidence="4" id="KW-1185">Reference proteome</keyword>
<feature type="region of interest" description="Disordered" evidence="1">
    <location>
        <begin position="930"/>
        <end position="949"/>
    </location>
</feature>
<dbReference type="OrthoDB" id="10655872at2759"/>
<feature type="region of interest" description="Disordered" evidence="1">
    <location>
        <begin position="60"/>
        <end position="112"/>
    </location>
</feature>
<evidence type="ECO:0000259" key="2">
    <source>
        <dbReference type="PROSITE" id="PS50022"/>
    </source>
</evidence>
<dbReference type="Proteomes" id="UP000596742">
    <property type="component" value="Unassembled WGS sequence"/>
</dbReference>
<proteinExistence type="predicted"/>
<comment type="caution">
    <text evidence="3">The sequence shown here is derived from an EMBL/GenBank/DDBJ whole genome shotgun (WGS) entry which is preliminary data.</text>
</comment>
<reference evidence="3" key="1">
    <citation type="submission" date="2018-11" db="EMBL/GenBank/DDBJ databases">
        <authorList>
            <person name="Alioto T."/>
            <person name="Alioto T."/>
        </authorList>
    </citation>
    <scope>NUCLEOTIDE SEQUENCE</scope>
</reference>
<feature type="region of interest" description="Disordered" evidence="1">
    <location>
        <begin position="1556"/>
        <end position="1615"/>
    </location>
</feature>
<dbReference type="SUPFAM" id="SSF49785">
    <property type="entry name" value="Galactose-binding domain-like"/>
    <property type="match status" value="1"/>
</dbReference>
<feature type="domain" description="F5/8 type C" evidence="2">
    <location>
        <begin position="1"/>
        <end position="51"/>
    </location>
</feature>
<feature type="compositionally biased region" description="Low complexity" evidence="1">
    <location>
        <begin position="1559"/>
        <end position="1571"/>
    </location>
</feature>
<gene>
    <name evidence="3" type="ORF">MGAL_10B004763</name>
</gene>
<feature type="compositionally biased region" description="Low complexity" evidence="1">
    <location>
        <begin position="66"/>
        <end position="104"/>
    </location>
</feature>
<evidence type="ECO:0000256" key="1">
    <source>
        <dbReference type="SAM" id="MobiDB-lite"/>
    </source>
</evidence>
<dbReference type="EMBL" id="UYJE01004221">
    <property type="protein sequence ID" value="VDI26177.1"/>
    <property type="molecule type" value="Genomic_DNA"/>
</dbReference>
<protein>
    <recommendedName>
        <fullName evidence="2">F5/8 type C domain-containing protein</fullName>
    </recommendedName>
</protein>
<dbReference type="PROSITE" id="PS50022">
    <property type="entry name" value="FA58C_3"/>
    <property type="match status" value="1"/>
</dbReference>
<evidence type="ECO:0000313" key="3">
    <source>
        <dbReference type="EMBL" id="VDI26177.1"/>
    </source>
</evidence>
<dbReference type="Gene3D" id="2.60.120.260">
    <property type="entry name" value="Galactose-binding domain-like"/>
    <property type="match status" value="1"/>
</dbReference>
<organism evidence="3 4">
    <name type="scientific">Mytilus galloprovincialis</name>
    <name type="common">Mediterranean mussel</name>
    <dbReference type="NCBI Taxonomy" id="29158"/>
    <lineage>
        <taxon>Eukaryota</taxon>
        <taxon>Metazoa</taxon>
        <taxon>Spiralia</taxon>
        <taxon>Lophotrochozoa</taxon>
        <taxon>Mollusca</taxon>
        <taxon>Bivalvia</taxon>
        <taxon>Autobranchia</taxon>
        <taxon>Pteriomorphia</taxon>
        <taxon>Mytilida</taxon>
        <taxon>Mytiloidea</taxon>
        <taxon>Mytilidae</taxon>
        <taxon>Mytilinae</taxon>
        <taxon>Mytilus</taxon>
    </lineage>
</organism>
<name>A0A8B6DZG6_MYTGA</name>
<sequence length="1663" mass="173964">MILGYKEFIANTDDKTKVTNKFGCPVFAKCVRVYPSDWHNHSGLRFDLIGCEIIDGPHPNVTLQKTTSGSSTSISTSSKRPNITTASTTLTSTKTTTASPLTTPNPKFTQSTTIKPTALLPITHKIFPTGQASNYNTRDPLDCKRALLVDPCTNPIVNKHCFYSCNPKQGNNLLSSTNTIPFRQTTTITSKQTIGTPVAVSNVQTTHTSSISTHMSAANINVSPSQTSLNNMLSLHSNTMYNSLSTIQSTPTSMLPSSISIGVTSLKHSNILHSSMTTQNTIKSSSISPMSTAIASISITPTNAVSSSATHNVLPTGQASIYNSLDPKDCKRSLLMFSCAVPIVAKHCHYSCSKPSSKLLSSSMFHSSVSVVAHSQNSDKTSIISQTSFLNGIQSTQLSQTQLNPSKPITNLFTTMNQNSNQINPSSLTSAMFSVTSMVNPSVIVHSNSAIISPSINSNPSLIMLSSTTSHTSTAQSSNSNMAQMSRYSQASGSVTISMIQSSIPSKPLSVTGLTGIQTTVLQSALKDSSVTSAMMTTSMHKGSFITQYSSSLSSLPSSAVLQNVQSSDKPSSTVVNLSSVLHQHYLNSLNINPPSSIIKTTQISSLPSSGVPSSLLYQSASKTGSYSSVPQSLLTSSMQASSVTSLTSPMQASSATSLTSPMQASSVTSLTSPIQASSVTSLTSSMQASSVTSLTSSMQASSVTSLTSPMQASSVTSLTSSMQASSVTSLTSSMQASSVTSLTLSMHASSVTSLSSGVTGIFTSSVIKGSSYIQSVSGNFVSSFSSVGITSSITIGSSSLLGKGNPAISTTYASSGQYTSVVSAINSLLPVQSSNILRSQFVTNSFLQSSVSSPSITASVFLSQSGIRQLTSSIVQSSPPLSSVQLLSTVPLLHSSNVRSGYQSSLGHLSSLQSLSVLNPGMTSVLSSQNTNKIPVSSGQNQGLTSVPSSLNQDSSLFQIPTKSSIFASLNPSAPLGLSSKISDLSVLFSSPNHAMSSAISSVHPIMLSVPSSLNTDMVSASSKHIMSPALSNINPSMSSAPLSIIQSMNAASSTLNQGRIFIPSSLNPSMSSELSNINSGMASASLSLKSGGISTPLSTSPSISFAQSNINPSKLSTQFSISPGMSYTTSIKNSVMSLSTSNINTVSLSSSIPTASLSSSNGPLTMSIIPSGAYQSVAMLSINTLIGSYSASRSTSANSVMISLNAHASVSSKSLSTSLSTSVPSLIDSVTSIDSSTQLPSSLLLSSDISTSPFWASMQSVQSSVPLTSFGDVSSSYETTVSFIGYQATAMPFLSTSVSSNSKQMSLTCVPLSSELSLTISDSSNIPLFSMSSSIIVSSGEHSRDLISASDISLSHGYSPVSSAVVSMTCYNIPVMYSNAMSSALQSVTPTLPSVQTLQTTKAFGSSVFPTNLPISHTISHSMPQPSVSILQTSTQTSKITTPASKQLPTTKHVTNVILPTGVASIYNSLDPIDCKRSLNMFSCSMSIVAKHCFYSCRKQNSTTVHPISPGKLSLPTGSSTMAKSKIIFQSLTATFSKAMSNFSTSKKPNLSKFTHSSKSIQKSTSTTKPLTFMQTTKPSTISSTTKPSTISSTTKPLTSMSTPSSTTKTTTRHIKNTVRSLYDNRDPQNCMQLITWIQCTDFYYGKVCKYSCVNKKNAIG</sequence>
<feature type="compositionally biased region" description="Low complexity" evidence="1">
    <location>
        <begin position="1578"/>
        <end position="1612"/>
    </location>
</feature>
<dbReference type="InterPro" id="IPR000421">
    <property type="entry name" value="FA58C"/>
</dbReference>